<keyword evidence="1" id="KW-1133">Transmembrane helix</keyword>
<accession>A0AAC9PXF6</accession>
<organism evidence="2 3">
    <name type="scientific">Lacinutrix venerupis</name>
    <dbReference type="NCBI Taxonomy" id="1486034"/>
    <lineage>
        <taxon>Bacteria</taxon>
        <taxon>Pseudomonadati</taxon>
        <taxon>Bacteroidota</taxon>
        <taxon>Flavobacteriia</taxon>
        <taxon>Flavobacteriales</taxon>
        <taxon>Flavobacteriaceae</taxon>
        <taxon>Lacinutrix</taxon>
    </lineage>
</organism>
<dbReference type="EMBL" id="CP019352">
    <property type="protein sequence ID" value="APY00880.1"/>
    <property type="molecule type" value="Genomic_DNA"/>
</dbReference>
<evidence type="ECO:0000313" key="3">
    <source>
        <dbReference type="Proteomes" id="UP000187506"/>
    </source>
</evidence>
<reference evidence="2 3" key="1">
    <citation type="submission" date="2017-01" db="EMBL/GenBank/DDBJ databases">
        <title>Complete genome of Lacinutrix venerupis DOK2-8 isolated from seawater in Dokdo.</title>
        <authorList>
            <person name="Chi W.-J."/>
            <person name="Kim J.H."/>
        </authorList>
    </citation>
    <scope>NUCLEOTIDE SEQUENCE [LARGE SCALE GENOMIC DNA]</scope>
    <source>
        <strain evidence="2 3">DOK2-8</strain>
    </source>
</reference>
<dbReference type="Proteomes" id="UP000187506">
    <property type="component" value="Chromosome"/>
</dbReference>
<sequence>MMKNKLTIKNLSIFIFLAVILPFGKLEMFNGIIMLINLTLIFTKNALSFLDYIFLSLGLLGLFFISFYKNKNVIIGYILTYLWLSYKVSWFELNNSIIVTLSLVIYISFSIYTSIRLLKMKK</sequence>
<keyword evidence="1" id="KW-0472">Membrane</keyword>
<dbReference type="AlphaFoldDB" id="A0AAC9PXF6"/>
<feature type="transmembrane region" description="Helical" evidence="1">
    <location>
        <begin position="97"/>
        <end position="118"/>
    </location>
</feature>
<feature type="transmembrane region" description="Helical" evidence="1">
    <location>
        <begin position="49"/>
        <end position="67"/>
    </location>
</feature>
<name>A0AAC9PXF6_9FLAO</name>
<keyword evidence="3" id="KW-1185">Reference proteome</keyword>
<feature type="transmembrane region" description="Helical" evidence="1">
    <location>
        <begin position="74"/>
        <end position="91"/>
    </location>
</feature>
<keyword evidence="1" id="KW-0812">Transmembrane</keyword>
<evidence type="ECO:0000313" key="2">
    <source>
        <dbReference type="EMBL" id="APY00880.1"/>
    </source>
</evidence>
<evidence type="ECO:0000256" key="1">
    <source>
        <dbReference type="SAM" id="Phobius"/>
    </source>
</evidence>
<proteinExistence type="predicted"/>
<dbReference type="KEGG" id="lvn:BWR22_11330"/>
<protein>
    <submittedName>
        <fullName evidence="2">Uncharacterized protein</fullName>
    </submittedName>
</protein>
<feature type="transmembrane region" description="Helical" evidence="1">
    <location>
        <begin position="12"/>
        <end position="43"/>
    </location>
</feature>
<gene>
    <name evidence="2" type="ORF">BWR22_11330</name>
</gene>